<dbReference type="PANTHER" id="PTHR46910">
    <property type="entry name" value="TRANSCRIPTION FACTOR PDR1"/>
    <property type="match status" value="1"/>
</dbReference>
<dbReference type="EMBL" id="MCGO01000003">
    <property type="protein sequence ID" value="ORY52452.1"/>
    <property type="molecule type" value="Genomic_DNA"/>
</dbReference>
<sequence>MPHDVCQNYYRRAMKALWKSLNEPCIKSVEAMLLLSGMDLANGRPEDGRFFFETAVRITFEQKLYIDPDDSPWLDHLNLSDDEKDERRRIFWMTYYSLKVLQIASAAPIPVQMDTCNVKVVRKCGDQDVIAVCFLAGILDVIHEIKLHQSMEPTSVPSILSCCTCDSIRPHLNSVRAQIPGNLILSTPEEVDQFIITSAASSDDFVSITLDTLSVSLVYNSALCLLTRPTMYLTAFLALDSPILINNPSFISKLLVVLTENLTAALTIAQINTHSIHFSPSTDLLHDGSLAKKLWVENAFACFNLFEAAICIWFMTCKTRPFWWNSDAGEQKDHVQSPSTPTSLDPKPQNVLCMSLADRKRNRSLVLDILRTLRETSVVFPMISPLSTCVAEMAQEMKQVEEEIAAMCPAQIAATAFQKNHWRVFKVKDRGIDSITVGLKVMSLDSEARLEEGQEPWAYLGLLGVEVGEKGMRFNAHYEEAWRRFWQECEGIRT</sequence>
<name>A0A1Y2CZG8_9FUNG</name>
<protein>
    <recommendedName>
        <fullName evidence="4">Transcription factor domain-containing protein</fullName>
    </recommendedName>
</protein>
<dbReference type="InterPro" id="IPR050987">
    <property type="entry name" value="AtrR-like"/>
</dbReference>
<dbReference type="PANTHER" id="PTHR46910:SF1">
    <property type="entry name" value="MISCELLANEOUS ZN(II)2CYS6 TRANSCRIPTION FACTOR (EUROFUNG)-RELATED"/>
    <property type="match status" value="1"/>
</dbReference>
<evidence type="ECO:0000313" key="2">
    <source>
        <dbReference type="EMBL" id="ORY52452.1"/>
    </source>
</evidence>
<accession>A0A1Y2CZG8</accession>
<keyword evidence="3" id="KW-1185">Reference proteome</keyword>
<evidence type="ECO:0008006" key="4">
    <source>
        <dbReference type="Google" id="ProtNLM"/>
    </source>
</evidence>
<dbReference type="Proteomes" id="UP000193642">
    <property type="component" value="Unassembled WGS sequence"/>
</dbReference>
<reference evidence="2 3" key="1">
    <citation type="submission" date="2016-07" db="EMBL/GenBank/DDBJ databases">
        <title>Pervasive Adenine N6-methylation of Active Genes in Fungi.</title>
        <authorList>
            <consortium name="DOE Joint Genome Institute"/>
            <person name="Mondo S.J."/>
            <person name="Dannebaum R.O."/>
            <person name="Kuo R.C."/>
            <person name="Labutti K."/>
            <person name="Haridas S."/>
            <person name="Kuo A."/>
            <person name="Salamov A."/>
            <person name="Ahrendt S.R."/>
            <person name="Lipzen A."/>
            <person name="Sullivan W."/>
            <person name="Andreopoulos W.B."/>
            <person name="Clum A."/>
            <person name="Lindquist E."/>
            <person name="Daum C."/>
            <person name="Ramamoorthy G.K."/>
            <person name="Gryganskyi A."/>
            <person name="Culley D."/>
            <person name="Magnuson J.K."/>
            <person name="James T.Y."/>
            <person name="O'Malley M.A."/>
            <person name="Stajich J.E."/>
            <person name="Spatafora J.W."/>
            <person name="Visel A."/>
            <person name="Grigoriev I.V."/>
        </authorList>
    </citation>
    <scope>NUCLEOTIDE SEQUENCE [LARGE SCALE GENOMIC DNA]</scope>
    <source>
        <strain evidence="2 3">JEL800</strain>
    </source>
</reference>
<comment type="caution">
    <text evidence="2">The sequence shown here is derived from an EMBL/GenBank/DDBJ whole genome shotgun (WGS) entry which is preliminary data.</text>
</comment>
<proteinExistence type="predicted"/>
<dbReference type="CDD" id="cd12148">
    <property type="entry name" value="fungal_TF_MHR"/>
    <property type="match status" value="1"/>
</dbReference>
<keyword evidence="1" id="KW-0539">Nucleus</keyword>
<dbReference type="AlphaFoldDB" id="A0A1Y2CZG8"/>
<dbReference type="OrthoDB" id="2152933at2759"/>
<gene>
    <name evidence="2" type="ORF">BCR33DRAFT_318185</name>
</gene>
<evidence type="ECO:0000313" key="3">
    <source>
        <dbReference type="Proteomes" id="UP000193642"/>
    </source>
</evidence>
<organism evidence="2 3">
    <name type="scientific">Rhizoclosmatium globosum</name>
    <dbReference type="NCBI Taxonomy" id="329046"/>
    <lineage>
        <taxon>Eukaryota</taxon>
        <taxon>Fungi</taxon>
        <taxon>Fungi incertae sedis</taxon>
        <taxon>Chytridiomycota</taxon>
        <taxon>Chytridiomycota incertae sedis</taxon>
        <taxon>Chytridiomycetes</taxon>
        <taxon>Chytridiales</taxon>
        <taxon>Chytriomycetaceae</taxon>
        <taxon>Rhizoclosmatium</taxon>
    </lineage>
</organism>
<evidence type="ECO:0000256" key="1">
    <source>
        <dbReference type="ARBA" id="ARBA00023242"/>
    </source>
</evidence>
<dbReference type="GO" id="GO:0003700">
    <property type="term" value="F:DNA-binding transcription factor activity"/>
    <property type="evidence" value="ECO:0007669"/>
    <property type="project" value="InterPro"/>
</dbReference>